<dbReference type="STRING" id="1328314.Achr_12610"/>
<evidence type="ECO:0000256" key="7">
    <source>
        <dbReference type="ARBA" id="ARBA00023163"/>
    </source>
</evidence>
<dbReference type="HOGENOM" id="CLU_000445_30_4_6"/>
<comment type="subcellular location">
    <subcellularLocation>
        <location evidence="1">Cytoplasm</location>
    </subcellularLocation>
</comment>
<evidence type="ECO:0000256" key="1">
    <source>
        <dbReference type="ARBA" id="ARBA00004496"/>
    </source>
</evidence>
<evidence type="ECO:0000256" key="9">
    <source>
        <dbReference type="PROSITE-ProRule" id="PRU01091"/>
    </source>
</evidence>
<dbReference type="PROSITE" id="PS50110">
    <property type="entry name" value="RESPONSE_REGULATORY"/>
    <property type="match status" value="1"/>
</dbReference>
<keyword evidence="13" id="KW-1185">Reference proteome</keyword>
<keyword evidence="3 8" id="KW-0597">Phosphoprotein</keyword>
<keyword evidence="5" id="KW-0805">Transcription regulation</keyword>
<dbReference type="AlphaFoldDB" id="A0A0C4WH85"/>
<sequence>MTAFPNRHILAIEDDPLLGVHLNDHLARQGFAVTLCGDGRDGLVLASEREFDLVLLDILLPGLDGLEVLARLRQSRHVPVILISALGDEQDRITGFSRGADDYLPKPFGMGELQVRIEAILRRIAYERGQPAPSSVFPLHFDEGRCDVRHDDAWAGLTPTEYRLLETFWRHPEEVLSKPFLYQQVLRRGYSRHDRSLDMHVSNIRRKLAAIDLHGVRLEALWGRGYLLKLQVA</sequence>
<evidence type="ECO:0000259" key="10">
    <source>
        <dbReference type="PROSITE" id="PS50110"/>
    </source>
</evidence>
<dbReference type="PANTHER" id="PTHR48111">
    <property type="entry name" value="REGULATOR OF RPOS"/>
    <property type="match status" value="1"/>
</dbReference>
<dbReference type="Proteomes" id="UP000068210">
    <property type="component" value="Chromosome"/>
</dbReference>
<keyword evidence="6 9" id="KW-0238">DNA-binding</keyword>
<evidence type="ECO:0000259" key="11">
    <source>
        <dbReference type="PROSITE" id="PS51755"/>
    </source>
</evidence>
<dbReference type="InterPro" id="IPR036388">
    <property type="entry name" value="WH-like_DNA-bd_sf"/>
</dbReference>
<evidence type="ECO:0000256" key="5">
    <source>
        <dbReference type="ARBA" id="ARBA00023015"/>
    </source>
</evidence>
<dbReference type="SMART" id="SM00862">
    <property type="entry name" value="Trans_reg_C"/>
    <property type="match status" value="1"/>
</dbReference>
<keyword evidence="2" id="KW-0963">Cytoplasm</keyword>
<dbReference type="PROSITE" id="PS51755">
    <property type="entry name" value="OMPR_PHOB"/>
    <property type="match status" value="1"/>
</dbReference>
<dbReference type="Pfam" id="PF00486">
    <property type="entry name" value="Trans_reg_C"/>
    <property type="match status" value="1"/>
</dbReference>
<dbReference type="EMBL" id="CP010415">
    <property type="protein sequence ID" value="AJE20738.1"/>
    <property type="molecule type" value="Genomic_DNA"/>
</dbReference>
<feature type="domain" description="OmpR/PhoB-type" evidence="11">
    <location>
        <begin position="130"/>
        <end position="230"/>
    </location>
</feature>
<evidence type="ECO:0000313" key="13">
    <source>
        <dbReference type="Proteomes" id="UP000068210"/>
    </source>
</evidence>
<evidence type="ECO:0000256" key="8">
    <source>
        <dbReference type="PROSITE-ProRule" id="PRU00169"/>
    </source>
</evidence>
<feature type="modified residue" description="4-aspartylphosphate" evidence="8">
    <location>
        <position position="57"/>
    </location>
</feature>
<dbReference type="Gene3D" id="6.10.250.690">
    <property type="match status" value="1"/>
</dbReference>
<gene>
    <name evidence="12" type="ORF">Achr_12610</name>
</gene>
<feature type="DNA-binding region" description="OmpR/PhoB-type" evidence="9">
    <location>
        <begin position="130"/>
        <end position="230"/>
    </location>
</feature>
<name>A0A0C4WH85_9GAMM</name>
<proteinExistence type="predicted"/>
<dbReference type="Gene3D" id="1.10.10.10">
    <property type="entry name" value="Winged helix-like DNA-binding domain superfamily/Winged helix DNA-binding domain"/>
    <property type="match status" value="1"/>
</dbReference>
<dbReference type="SMART" id="SM00448">
    <property type="entry name" value="REC"/>
    <property type="match status" value="1"/>
</dbReference>
<dbReference type="GO" id="GO:0000976">
    <property type="term" value="F:transcription cis-regulatory region binding"/>
    <property type="evidence" value="ECO:0007669"/>
    <property type="project" value="TreeGrafter"/>
</dbReference>
<organism evidence="12 13">
    <name type="scientific">Azotobacter chroococcum NCIMB 8003</name>
    <dbReference type="NCBI Taxonomy" id="1328314"/>
    <lineage>
        <taxon>Bacteria</taxon>
        <taxon>Pseudomonadati</taxon>
        <taxon>Pseudomonadota</taxon>
        <taxon>Gammaproteobacteria</taxon>
        <taxon>Pseudomonadales</taxon>
        <taxon>Pseudomonadaceae</taxon>
        <taxon>Azotobacter</taxon>
    </lineage>
</organism>
<dbReference type="SUPFAM" id="SSF52172">
    <property type="entry name" value="CheY-like"/>
    <property type="match status" value="1"/>
</dbReference>
<dbReference type="InterPro" id="IPR039420">
    <property type="entry name" value="WalR-like"/>
</dbReference>
<reference evidence="12 13" key="1">
    <citation type="journal article" date="2015" name="PLoS ONE">
        <title>Azotobacter Genomes: The Genome of Azotobacter chroococcum NCIMB 8003 (ATCC 4412).</title>
        <authorList>
            <person name="Robson R.L."/>
            <person name="Jones R."/>
            <person name="Robson R.M."/>
            <person name="Schwartz A."/>
            <person name="Richardson T.H."/>
        </authorList>
    </citation>
    <scope>NUCLEOTIDE SEQUENCE [LARGE SCALE GENOMIC DNA]</scope>
    <source>
        <strain evidence="12 13">NCIMB 8003</strain>
    </source>
</reference>
<dbReference type="KEGG" id="acx:Achr_12610"/>
<dbReference type="GO" id="GO:0032993">
    <property type="term" value="C:protein-DNA complex"/>
    <property type="evidence" value="ECO:0007669"/>
    <property type="project" value="TreeGrafter"/>
</dbReference>
<dbReference type="Pfam" id="PF00072">
    <property type="entry name" value="Response_reg"/>
    <property type="match status" value="1"/>
</dbReference>
<dbReference type="GO" id="GO:0005829">
    <property type="term" value="C:cytosol"/>
    <property type="evidence" value="ECO:0007669"/>
    <property type="project" value="TreeGrafter"/>
</dbReference>
<dbReference type="GO" id="GO:0000156">
    <property type="term" value="F:phosphorelay response regulator activity"/>
    <property type="evidence" value="ECO:0007669"/>
    <property type="project" value="TreeGrafter"/>
</dbReference>
<dbReference type="InterPro" id="IPR011006">
    <property type="entry name" value="CheY-like_superfamily"/>
</dbReference>
<evidence type="ECO:0000256" key="6">
    <source>
        <dbReference type="ARBA" id="ARBA00023125"/>
    </source>
</evidence>
<dbReference type="CDD" id="cd00383">
    <property type="entry name" value="trans_reg_C"/>
    <property type="match status" value="1"/>
</dbReference>
<keyword evidence="4" id="KW-0902">Two-component regulatory system</keyword>
<dbReference type="PANTHER" id="PTHR48111:SF39">
    <property type="entry name" value="TRANSCRIPTIONAL REGULATORY PROTEIN CPXR"/>
    <property type="match status" value="1"/>
</dbReference>
<evidence type="ECO:0000313" key="12">
    <source>
        <dbReference type="EMBL" id="AJE20738.1"/>
    </source>
</evidence>
<accession>A0A0C4WH85</accession>
<dbReference type="Gene3D" id="3.40.50.2300">
    <property type="match status" value="1"/>
</dbReference>
<evidence type="ECO:0000256" key="4">
    <source>
        <dbReference type="ARBA" id="ARBA00023012"/>
    </source>
</evidence>
<feature type="domain" description="Response regulatory" evidence="10">
    <location>
        <begin position="8"/>
        <end position="121"/>
    </location>
</feature>
<keyword evidence="7" id="KW-0804">Transcription</keyword>
<protein>
    <submittedName>
        <fullName evidence="12">Two component transcriptional regulator, winged helix family</fullName>
    </submittedName>
</protein>
<dbReference type="GO" id="GO:0006355">
    <property type="term" value="P:regulation of DNA-templated transcription"/>
    <property type="evidence" value="ECO:0007669"/>
    <property type="project" value="InterPro"/>
</dbReference>
<evidence type="ECO:0000256" key="3">
    <source>
        <dbReference type="ARBA" id="ARBA00022553"/>
    </source>
</evidence>
<dbReference type="InterPro" id="IPR001867">
    <property type="entry name" value="OmpR/PhoB-type_DNA-bd"/>
</dbReference>
<dbReference type="InterPro" id="IPR001789">
    <property type="entry name" value="Sig_transdc_resp-reg_receiver"/>
</dbReference>
<dbReference type="RefSeq" id="WP_039802828.1">
    <property type="nucleotide sequence ID" value="NZ_CP010415.1"/>
</dbReference>
<evidence type="ECO:0000256" key="2">
    <source>
        <dbReference type="ARBA" id="ARBA00022490"/>
    </source>
</evidence>